<accession>A0A1X7ELA1</accession>
<gene>
    <name evidence="3" type="ORF">SAMN02982917_1843</name>
</gene>
<evidence type="ECO:0000313" key="4">
    <source>
        <dbReference type="Proteomes" id="UP000192936"/>
    </source>
</evidence>
<evidence type="ECO:0000256" key="1">
    <source>
        <dbReference type="ARBA" id="ARBA00008791"/>
    </source>
</evidence>
<comment type="similarity">
    <text evidence="1">Belongs to the universal stress protein A family.</text>
</comment>
<organism evidence="3 4">
    <name type="scientific">Azospirillum oryzae</name>
    <dbReference type="NCBI Taxonomy" id="286727"/>
    <lineage>
        <taxon>Bacteria</taxon>
        <taxon>Pseudomonadati</taxon>
        <taxon>Pseudomonadota</taxon>
        <taxon>Alphaproteobacteria</taxon>
        <taxon>Rhodospirillales</taxon>
        <taxon>Azospirillaceae</taxon>
        <taxon>Azospirillum</taxon>
    </lineage>
</organism>
<dbReference type="AlphaFoldDB" id="A0A1X7ELA1"/>
<dbReference type="Gene3D" id="3.40.50.12370">
    <property type="match status" value="1"/>
</dbReference>
<dbReference type="PANTHER" id="PTHR46268:SF15">
    <property type="entry name" value="UNIVERSAL STRESS PROTEIN HP_0031"/>
    <property type="match status" value="1"/>
</dbReference>
<dbReference type="EMBL" id="FXAK01000002">
    <property type="protein sequence ID" value="SMF35889.1"/>
    <property type="molecule type" value="Genomic_DNA"/>
</dbReference>
<dbReference type="PRINTS" id="PR01438">
    <property type="entry name" value="UNVRSLSTRESS"/>
</dbReference>
<dbReference type="Pfam" id="PF00582">
    <property type="entry name" value="Usp"/>
    <property type="match status" value="2"/>
</dbReference>
<proteinExistence type="inferred from homology"/>
<dbReference type="InterPro" id="IPR006015">
    <property type="entry name" value="Universal_stress_UspA"/>
</dbReference>
<dbReference type="InterPro" id="IPR006016">
    <property type="entry name" value="UspA"/>
</dbReference>
<name>A0A1X7ELA1_9PROT</name>
<evidence type="ECO:0000259" key="2">
    <source>
        <dbReference type="Pfam" id="PF00582"/>
    </source>
</evidence>
<dbReference type="RefSeq" id="WP_085084412.1">
    <property type="nucleotide sequence ID" value="NZ_FXAK01000002.1"/>
</dbReference>
<dbReference type="OrthoDB" id="9804721at2"/>
<evidence type="ECO:0000313" key="3">
    <source>
        <dbReference type="EMBL" id="SMF35889.1"/>
    </source>
</evidence>
<dbReference type="Proteomes" id="UP000192936">
    <property type="component" value="Unassembled WGS sequence"/>
</dbReference>
<feature type="domain" description="UspA" evidence="2">
    <location>
        <begin position="3"/>
        <end position="141"/>
    </location>
</feature>
<dbReference type="PANTHER" id="PTHR46268">
    <property type="entry name" value="STRESS RESPONSE PROTEIN NHAX"/>
    <property type="match status" value="1"/>
</dbReference>
<sequence length="276" mass="28507">MPFNDILVHVDGGDGTAGRIAMAARLAAAHGARLTGLHVRPALDIPVLAQSFAGPALNDALTKAADESAALAKNLFIRHGQPAEARQRWLDAGGDAAQTVIAHARCTDLAVVGPSDIGQPGGRRISGQIVLEAGVPVLMVPERPSVETLGQRVVVAWNASREAVRAVHDALPILRTASAVEVVIIVVKAPAPTAESGPGRELVDFLAQHGVAATVKLLVLEDAYGVSGSILARVEATGADLIVMGGFGRSRLREAMVGSTTGNLLTRSTVPLLVSH</sequence>
<dbReference type="STRING" id="286727.SAMN02982917_1843"/>
<dbReference type="CDD" id="cd00293">
    <property type="entry name" value="USP-like"/>
    <property type="match status" value="1"/>
</dbReference>
<reference evidence="3 4" key="1">
    <citation type="submission" date="2017-04" db="EMBL/GenBank/DDBJ databases">
        <authorList>
            <person name="Afonso C.L."/>
            <person name="Miller P.J."/>
            <person name="Scott M.A."/>
            <person name="Spackman E."/>
            <person name="Goraichik I."/>
            <person name="Dimitrov K.M."/>
            <person name="Suarez D.L."/>
            <person name="Swayne D.E."/>
        </authorList>
    </citation>
    <scope>NUCLEOTIDE SEQUENCE [LARGE SCALE GENOMIC DNA]</scope>
    <source>
        <strain evidence="3 4">A2P</strain>
    </source>
</reference>
<feature type="domain" description="UspA" evidence="2">
    <location>
        <begin position="151"/>
        <end position="274"/>
    </location>
</feature>
<dbReference type="SUPFAM" id="SSF52402">
    <property type="entry name" value="Adenine nucleotide alpha hydrolases-like"/>
    <property type="match status" value="2"/>
</dbReference>
<protein>
    <submittedName>
        <fullName evidence="3">Nucleotide-binding universal stress protein, UspA family</fullName>
    </submittedName>
</protein>